<dbReference type="Gene3D" id="3.30.730.10">
    <property type="entry name" value="AP2/ERF domain"/>
    <property type="match status" value="2"/>
</dbReference>
<keyword evidence="2" id="KW-0677">Repeat</keyword>
<evidence type="ECO:0000256" key="6">
    <source>
        <dbReference type="ARBA" id="ARBA00023242"/>
    </source>
</evidence>
<evidence type="ECO:0000313" key="10">
    <source>
        <dbReference type="EMBL" id="KAG0553425.1"/>
    </source>
</evidence>
<feature type="compositionally biased region" description="Polar residues" evidence="8">
    <location>
        <begin position="218"/>
        <end position="242"/>
    </location>
</feature>
<feature type="compositionally biased region" description="Polar residues" evidence="8">
    <location>
        <begin position="250"/>
        <end position="271"/>
    </location>
</feature>
<sequence>MENHLGVVKTKPCKRTVRQYPARTKPAKRKPLVDRGDACSGPLKRSSSYRGVTRHRWTGRFEAHLWDKASWNDKQLKKGRQVYLGAYDEEEAAAKAYDLAALKYWGPGTVINFKLEDYEEQLLEMENISREEYLATLRRKSSGFSRGVSKYRGVARHHHNGRWEARIGRVDGNKYLYLGTFGTQEEAARAYDLAAIEFRGAAAVTNFDLTCYSQHITTTPGQGKQIASNMRYSRDGSSSNDLENLERSSRVASVQPPTTQAAASWNGSQRPGANFGDRIDMYNSFSQVTLNDATQGVDAKGKAESVESNPTREDEGFTLEEFSEMETSGSSDVTSLMEPKEEEYDWSQYTSFEVPLEDSHMECESQRLDNYAQASFWNGFMNVFQNGLYDEPDQDSFISNVFDELPTMRDTCPISAFPT</sequence>
<keyword evidence="5" id="KW-0804">Transcription</keyword>
<dbReference type="FunFam" id="3.30.730.10:FF:000002">
    <property type="entry name" value="AP2-like ethylene-responsive transcription factor"/>
    <property type="match status" value="1"/>
</dbReference>
<dbReference type="CDD" id="cd00018">
    <property type="entry name" value="AP2"/>
    <property type="match status" value="1"/>
</dbReference>
<dbReference type="SMART" id="SM00380">
    <property type="entry name" value="AP2"/>
    <property type="match status" value="2"/>
</dbReference>
<organism evidence="10 11">
    <name type="scientific">Ceratodon purpureus</name>
    <name type="common">Fire moss</name>
    <name type="synonym">Dicranum purpureum</name>
    <dbReference type="NCBI Taxonomy" id="3225"/>
    <lineage>
        <taxon>Eukaryota</taxon>
        <taxon>Viridiplantae</taxon>
        <taxon>Streptophyta</taxon>
        <taxon>Embryophyta</taxon>
        <taxon>Bryophyta</taxon>
        <taxon>Bryophytina</taxon>
        <taxon>Bryopsida</taxon>
        <taxon>Dicranidae</taxon>
        <taxon>Pseudoditrichales</taxon>
        <taxon>Ditrichaceae</taxon>
        <taxon>Ceratodon</taxon>
    </lineage>
</organism>
<comment type="similarity">
    <text evidence="7">Belongs to the AP2/ERF transcription factor family. AP2 subfamily.</text>
</comment>
<evidence type="ECO:0000313" key="11">
    <source>
        <dbReference type="Proteomes" id="UP000822688"/>
    </source>
</evidence>
<dbReference type="PROSITE" id="PS51032">
    <property type="entry name" value="AP2_ERF"/>
    <property type="match status" value="2"/>
</dbReference>
<dbReference type="PANTHER" id="PTHR32467:SF97">
    <property type="entry name" value="ETHYLENE-RESPONSIVE TRANSCRIPTION FACTOR WRI1"/>
    <property type="match status" value="1"/>
</dbReference>
<reference evidence="10" key="1">
    <citation type="submission" date="2020-06" db="EMBL/GenBank/DDBJ databases">
        <title>WGS assembly of Ceratodon purpureus strain R40.</title>
        <authorList>
            <person name="Carey S.B."/>
            <person name="Jenkins J."/>
            <person name="Shu S."/>
            <person name="Lovell J.T."/>
            <person name="Sreedasyam A."/>
            <person name="Maumus F."/>
            <person name="Tiley G.P."/>
            <person name="Fernandez-Pozo N."/>
            <person name="Barry K."/>
            <person name="Chen C."/>
            <person name="Wang M."/>
            <person name="Lipzen A."/>
            <person name="Daum C."/>
            <person name="Saski C.A."/>
            <person name="Payton A.C."/>
            <person name="Mcbreen J.C."/>
            <person name="Conrad R.E."/>
            <person name="Kollar L.M."/>
            <person name="Olsson S."/>
            <person name="Huttunen S."/>
            <person name="Landis J.B."/>
            <person name="Wickett N.J."/>
            <person name="Johnson M.G."/>
            <person name="Rensing S.A."/>
            <person name="Grimwood J."/>
            <person name="Schmutz J."/>
            <person name="Mcdaniel S.F."/>
        </authorList>
    </citation>
    <scope>NUCLEOTIDE SEQUENCE</scope>
    <source>
        <strain evidence="10">R40</strain>
    </source>
</reference>
<evidence type="ECO:0000256" key="8">
    <source>
        <dbReference type="SAM" id="MobiDB-lite"/>
    </source>
</evidence>
<gene>
    <name evidence="10" type="ORF">KC19_12G010500</name>
</gene>
<dbReference type="Pfam" id="PF00847">
    <property type="entry name" value="AP2"/>
    <property type="match status" value="2"/>
</dbReference>
<proteinExistence type="inferred from homology"/>
<feature type="domain" description="AP2/ERF" evidence="9">
    <location>
        <begin position="48"/>
        <end position="114"/>
    </location>
</feature>
<feature type="region of interest" description="Disordered" evidence="8">
    <location>
        <begin position="218"/>
        <end position="272"/>
    </location>
</feature>
<evidence type="ECO:0000256" key="1">
    <source>
        <dbReference type="ARBA" id="ARBA00004123"/>
    </source>
</evidence>
<dbReference type="GO" id="GO:0003700">
    <property type="term" value="F:DNA-binding transcription factor activity"/>
    <property type="evidence" value="ECO:0007669"/>
    <property type="project" value="InterPro"/>
</dbReference>
<keyword evidence="4" id="KW-0238">DNA-binding</keyword>
<evidence type="ECO:0000256" key="3">
    <source>
        <dbReference type="ARBA" id="ARBA00023015"/>
    </source>
</evidence>
<dbReference type="InterPro" id="IPR001471">
    <property type="entry name" value="AP2/ERF_dom"/>
</dbReference>
<evidence type="ECO:0000256" key="7">
    <source>
        <dbReference type="ARBA" id="ARBA00037973"/>
    </source>
</evidence>
<dbReference type="InterPro" id="IPR016177">
    <property type="entry name" value="DNA-bd_dom_sf"/>
</dbReference>
<accession>A0A8T0G3D9</accession>
<dbReference type="AlphaFoldDB" id="A0A8T0G3D9"/>
<dbReference type="PRINTS" id="PR00367">
    <property type="entry name" value="ETHRSPELEMNT"/>
</dbReference>
<keyword evidence="11" id="KW-1185">Reference proteome</keyword>
<dbReference type="PANTHER" id="PTHR32467">
    <property type="entry name" value="AP2-LIKE ETHYLENE-RESPONSIVE TRANSCRIPTION FACTOR"/>
    <property type="match status" value="1"/>
</dbReference>
<evidence type="ECO:0000259" key="9">
    <source>
        <dbReference type="PROSITE" id="PS51032"/>
    </source>
</evidence>
<keyword evidence="3" id="KW-0805">Transcription regulation</keyword>
<dbReference type="Proteomes" id="UP000822688">
    <property type="component" value="Chromosome 12"/>
</dbReference>
<dbReference type="SUPFAM" id="SSF54171">
    <property type="entry name" value="DNA-binding domain"/>
    <property type="match status" value="2"/>
</dbReference>
<comment type="subcellular location">
    <subcellularLocation>
        <location evidence="1">Nucleus</location>
    </subcellularLocation>
</comment>
<keyword evidence="6" id="KW-0539">Nucleus</keyword>
<dbReference type="FunFam" id="3.30.730.10:FF:000004">
    <property type="entry name" value="AP2-like ethylene-responsive transcription factor"/>
    <property type="match status" value="1"/>
</dbReference>
<evidence type="ECO:0000256" key="5">
    <source>
        <dbReference type="ARBA" id="ARBA00023163"/>
    </source>
</evidence>
<dbReference type="InterPro" id="IPR036955">
    <property type="entry name" value="AP2/ERF_dom_sf"/>
</dbReference>
<feature type="domain" description="AP2/ERF" evidence="9">
    <location>
        <begin position="150"/>
        <end position="208"/>
    </location>
</feature>
<dbReference type="EMBL" id="CM026433">
    <property type="protein sequence ID" value="KAG0553425.1"/>
    <property type="molecule type" value="Genomic_DNA"/>
</dbReference>
<dbReference type="GO" id="GO:0003677">
    <property type="term" value="F:DNA binding"/>
    <property type="evidence" value="ECO:0007669"/>
    <property type="project" value="UniProtKB-KW"/>
</dbReference>
<evidence type="ECO:0000256" key="2">
    <source>
        <dbReference type="ARBA" id="ARBA00022737"/>
    </source>
</evidence>
<evidence type="ECO:0000256" key="4">
    <source>
        <dbReference type="ARBA" id="ARBA00023125"/>
    </source>
</evidence>
<name>A0A8T0G3D9_CERPU</name>
<dbReference type="GO" id="GO:0005634">
    <property type="term" value="C:nucleus"/>
    <property type="evidence" value="ECO:0007669"/>
    <property type="project" value="UniProtKB-SubCell"/>
</dbReference>
<protein>
    <recommendedName>
        <fullName evidence="9">AP2/ERF domain-containing protein</fullName>
    </recommendedName>
</protein>
<comment type="caution">
    <text evidence="10">The sequence shown here is derived from an EMBL/GenBank/DDBJ whole genome shotgun (WGS) entry which is preliminary data.</text>
</comment>